<dbReference type="GO" id="GO:0004175">
    <property type="term" value="F:endopeptidase activity"/>
    <property type="evidence" value="ECO:0007669"/>
    <property type="project" value="UniProtKB-ARBA"/>
</dbReference>
<proteinExistence type="predicted"/>
<name>A0A1I6PT04_9CAUL</name>
<dbReference type="EMBL" id="FOZV01000002">
    <property type="protein sequence ID" value="SFS43165.1"/>
    <property type="molecule type" value="Genomic_DNA"/>
</dbReference>
<evidence type="ECO:0000313" key="4">
    <source>
        <dbReference type="Proteomes" id="UP000198788"/>
    </source>
</evidence>
<keyword evidence="1" id="KW-1133">Transmembrane helix</keyword>
<reference evidence="4" key="1">
    <citation type="submission" date="2016-10" db="EMBL/GenBank/DDBJ databases">
        <authorList>
            <person name="Varghese N."/>
            <person name="Submissions S."/>
        </authorList>
    </citation>
    <scope>NUCLEOTIDE SEQUENCE [LARGE SCALE GENOMIC DNA]</scope>
    <source>
        <strain evidence="4">CGMCC 1.10683</strain>
    </source>
</reference>
<feature type="transmembrane region" description="Helical" evidence="1">
    <location>
        <begin position="126"/>
        <end position="146"/>
    </location>
</feature>
<evidence type="ECO:0000259" key="2">
    <source>
        <dbReference type="Pfam" id="PF02517"/>
    </source>
</evidence>
<dbReference type="Proteomes" id="UP000198788">
    <property type="component" value="Unassembled WGS sequence"/>
</dbReference>
<sequence>MQRLVSPAFVAAHAAAARSSLTATMGGEQPWRQLARFLLFGTLLLAITFLILGVGFAAFPGLADRIPEGTLPDGPLRLAEEGTFALVLGLLLAGPAVAIAGAAALAWRQPLSAFLWPRRRFDVTQFGVGVLVMAGVGVITVPLHLLMGSEWNPPILDPHYAGPTRLTYVLAITAGLLAAAAAEEVVFRGVLLRLTGLITRAPIALCVVNGLLFSAIHLDPDPVAFVARAVSGGVWTWAALRLGGLEFAIGAHLASNLFIGLFWAPLSEAALSQDSAWIDLAPEGLVALITIVFIERLANRAGSARPDLSPRPAP</sequence>
<dbReference type="InterPro" id="IPR003675">
    <property type="entry name" value="Rce1/LyrA-like_dom"/>
</dbReference>
<feature type="transmembrane region" description="Helical" evidence="1">
    <location>
        <begin position="247"/>
        <end position="264"/>
    </location>
</feature>
<protein>
    <recommendedName>
        <fullName evidence="2">CAAX prenyl protease 2/Lysostaphin resistance protein A-like domain-containing protein</fullName>
    </recommendedName>
</protein>
<dbReference type="Pfam" id="PF02517">
    <property type="entry name" value="Rce1-like"/>
    <property type="match status" value="1"/>
</dbReference>
<evidence type="ECO:0000313" key="3">
    <source>
        <dbReference type="EMBL" id="SFS43165.1"/>
    </source>
</evidence>
<keyword evidence="4" id="KW-1185">Reference proteome</keyword>
<feature type="transmembrane region" description="Helical" evidence="1">
    <location>
        <begin position="166"/>
        <end position="185"/>
    </location>
</feature>
<feature type="transmembrane region" description="Helical" evidence="1">
    <location>
        <begin position="37"/>
        <end position="63"/>
    </location>
</feature>
<gene>
    <name evidence="3" type="ORF">SAMN05192570_1240</name>
</gene>
<keyword evidence="1" id="KW-0472">Membrane</keyword>
<feature type="domain" description="CAAX prenyl protease 2/Lysostaphin resistance protein A-like" evidence="2">
    <location>
        <begin position="168"/>
        <end position="258"/>
    </location>
</feature>
<keyword evidence="1" id="KW-0812">Transmembrane</keyword>
<dbReference type="STRING" id="871741.SAMN05192570_1240"/>
<feature type="transmembrane region" description="Helical" evidence="1">
    <location>
        <begin position="197"/>
        <end position="216"/>
    </location>
</feature>
<evidence type="ECO:0000256" key="1">
    <source>
        <dbReference type="SAM" id="Phobius"/>
    </source>
</evidence>
<organism evidence="3 4">
    <name type="scientific">Brevundimonas viscosa</name>
    <dbReference type="NCBI Taxonomy" id="871741"/>
    <lineage>
        <taxon>Bacteria</taxon>
        <taxon>Pseudomonadati</taxon>
        <taxon>Pseudomonadota</taxon>
        <taxon>Alphaproteobacteria</taxon>
        <taxon>Caulobacterales</taxon>
        <taxon>Caulobacteraceae</taxon>
        <taxon>Brevundimonas</taxon>
    </lineage>
</organism>
<dbReference type="GO" id="GO:0080120">
    <property type="term" value="P:CAAX-box protein maturation"/>
    <property type="evidence" value="ECO:0007669"/>
    <property type="project" value="UniProtKB-ARBA"/>
</dbReference>
<dbReference type="RefSeq" id="WP_177221802.1">
    <property type="nucleotide sequence ID" value="NZ_FOZV01000002.1"/>
</dbReference>
<accession>A0A1I6PT04</accession>
<dbReference type="AlphaFoldDB" id="A0A1I6PT04"/>
<feature type="transmembrane region" description="Helical" evidence="1">
    <location>
        <begin position="83"/>
        <end position="105"/>
    </location>
</feature>